<dbReference type="OrthoDB" id="670562at2"/>
<dbReference type="STRING" id="1121884.SAMN02745131_03842"/>
<dbReference type="Proteomes" id="UP000184048">
    <property type="component" value="Unassembled WGS sequence"/>
</dbReference>
<keyword evidence="1" id="KW-0472">Membrane</keyword>
<evidence type="ECO:0000313" key="2">
    <source>
        <dbReference type="EMBL" id="SHF91408.1"/>
    </source>
</evidence>
<keyword evidence="1" id="KW-0812">Transmembrane</keyword>
<organism evidence="2 3">
    <name type="scientific">Flavisolibacter ginsengisoli DSM 18119</name>
    <dbReference type="NCBI Taxonomy" id="1121884"/>
    <lineage>
        <taxon>Bacteria</taxon>
        <taxon>Pseudomonadati</taxon>
        <taxon>Bacteroidota</taxon>
        <taxon>Chitinophagia</taxon>
        <taxon>Chitinophagales</taxon>
        <taxon>Chitinophagaceae</taxon>
        <taxon>Flavisolibacter</taxon>
    </lineage>
</organism>
<name>A0A1M5FIV7_9BACT</name>
<evidence type="ECO:0000313" key="3">
    <source>
        <dbReference type="Proteomes" id="UP000184048"/>
    </source>
</evidence>
<dbReference type="RefSeq" id="WP_072836962.1">
    <property type="nucleotide sequence ID" value="NZ_FQUU01000023.1"/>
</dbReference>
<gene>
    <name evidence="2" type="ORF">SAMN02745131_03842</name>
</gene>
<accession>A0A1M5FIV7</accession>
<protein>
    <submittedName>
        <fullName evidence="2">Uncharacterized protein</fullName>
    </submittedName>
</protein>
<feature type="transmembrane region" description="Helical" evidence="1">
    <location>
        <begin position="108"/>
        <end position="131"/>
    </location>
</feature>
<feature type="transmembrane region" description="Helical" evidence="1">
    <location>
        <begin position="47"/>
        <end position="65"/>
    </location>
</feature>
<dbReference type="EMBL" id="FQUU01000023">
    <property type="protein sequence ID" value="SHF91408.1"/>
    <property type="molecule type" value="Genomic_DNA"/>
</dbReference>
<keyword evidence="1" id="KW-1133">Transmembrane helix</keyword>
<reference evidence="2 3" key="1">
    <citation type="submission" date="2016-11" db="EMBL/GenBank/DDBJ databases">
        <authorList>
            <person name="Jaros S."/>
            <person name="Januszkiewicz K."/>
            <person name="Wedrychowicz H."/>
        </authorList>
    </citation>
    <scope>NUCLEOTIDE SEQUENCE [LARGE SCALE GENOMIC DNA]</scope>
    <source>
        <strain evidence="2 3">DSM 18119</strain>
    </source>
</reference>
<sequence length="132" mass="15379">MEPQLKIIGVLLLLLALLHVIFPRYFKWKAELSNVSNINRQMMYVHAFFIALIVFLMGLLCLTSSNELTTTIFGKRISLGLGIFWLTRLFIQFFGYSSLLWKGKTFETTVHVLFSGLWIYLSLVFLSIYFIQ</sequence>
<dbReference type="AlphaFoldDB" id="A0A1M5FIV7"/>
<feature type="transmembrane region" description="Helical" evidence="1">
    <location>
        <begin position="77"/>
        <end position="96"/>
    </location>
</feature>
<proteinExistence type="predicted"/>
<evidence type="ECO:0000256" key="1">
    <source>
        <dbReference type="SAM" id="Phobius"/>
    </source>
</evidence>
<keyword evidence="3" id="KW-1185">Reference proteome</keyword>